<evidence type="ECO:0000313" key="3">
    <source>
        <dbReference type="Proteomes" id="UP000297777"/>
    </source>
</evidence>
<gene>
    <name evidence="2" type="ORF">BTUL_0034g00220</name>
</gene>
<evidence type="ECO:0000256" key="1">
    <source>
        <dbReference type="SAM" id="MobiDB-lite"/>
    </source>
</evidence>
<comment type="caution">
    <text evidence="2">The sequence shown here is derived from an EMBL/GenBank/DDBJ whole genome shotgun (WGS) entry which is preliminary data.</text>
</comment>
<proteinExistence type="predicted"/>
<sequence length="92" mass="10160">MGSYFSTPRTEDNNTPTPQTANYSNYQSSWFTHPSTGDSWTAGFISPNNTTGRPRSNPYSSNYLDPGWVTPIILGADEVCVVEACYVETRIA</sequence>
<organism evidence="2 3">
    <name type="scientific">Botrytis tulipae</name>
    <dbReference type="NCBI Taxonomy" id="87230"/>
    <lineage>
        <taxon>Eukaryota</taxon>
        <taxon>Fungi</taxon>
        <taxon>Dikarya</taxon>
        <taxon>Ascomycota</taxon>
        <taxon>Pezizomycotina</taxon>
        <taxon>Leotiomycetes</taxon>
        <taxon>Helotiales</taxon>
        <taxon>Sclerotiniaceae</taxon>
        <taxon>Botrytis</taxon>
    </lineage>
</organism>
<dbReference type="Proteomes" id="UP000297777">
    <property type="component" value="Unassembled WGS sequence"/>
</dbReference>
<evidence type="ECO:0000313" key="2">
    <source>
        <dbReference type="EMBL" id="TGO15900.1"/>
    </source>
</evidence>
<reference evidence="2 3" key="1">
    <citation type="submission" date="2017-12" db="EMBL/GenBank/DDBJ databases">
        <title>Comparative genomics of Botrytis spp.</title>
        <authorList>
            <person name="Valero-Jimenez C.A."/>
            <person name="Tapia P."/>
            <person name="Veloso J."/>
            <person name="Silva-Moreno E."/>
            <person name="Staats M."/>
            <person name="Valdes J.H."/>
            <person name="Van Kan J.A.L."/>
        </authorList>
    </citation>
    <scope>NUCLEOTIDE SEQUENCE [LARGE SCALE GENOMIC DNA]</scope>
    <source>
        <strain evidence="2 3">Bt9001</strain>
    </source>
</reference>
<dbReference type="OrthoDB" id="3474094at2759"/>
<feature type="region of interest" description="Disordered" evidence="1">
    <location>
        <begin position="1"/>
        <end position="26"/>
    </location>
</feature>
<accession>A0A4Z1EWN4</accession>
<dbReference type="EMBL" id="PQXH01000034">
    <property type="protein sequence ID" value="TGO15900.1"/>
    <property type="molecule type" value="Genomic_DNA"/>
</dbReference>
<keyword evidence="3" id="KW-1185">Reference proteome</keyword>
<protein>
    <submittedName>
        <fullName evidence="2">Uncharacterized protein</fullName>
    </submittedName>
</protein>
<name>A0A4Z1EWN4_9HELO</name>
<dbReference type="AlphaFoldDB" id="A0A4Z1EWN4"/>